<evidence type="ECO:0000256" key="4">
    <source>
        <dbReference type="ARBA" id="ARBA00010848"/>
    </source>
</evidence>
<dbReference type="GO" id="GO:0019133">
    <property type="term" value="F:choline monooxygenase activity"/>
    <property type="evidence" value="ECO:0007669"/>
    <property type="project" value="UniProtKB-EC"/>
</dbReference>
<dbReference type="Gene3D" id="3.90.380.10">
    <property type="entry name" value="Naphthalene 1,2-dioxygenase Alpha Subunit, Chain A, domain 1"/>
    <property type="match status" value="2"/>
</dbReference>
<keyword evidence="11" id="KW-0411">Iron-sulfur</keyword>
<keyword evidence="16" id="KW-1185">Reference proteome</keyword>
<dbReference type="RefSeq" id="XP_008710593.1">
    <property type="nucleotide sequence ID" value="XM_008712371.1"/>
</dbReference>
<feature type="domain" description="Rieske" evidence="14">
    <location>
        <begin position="49"/>
        <end position="138"/>
    </location>
</feature>
<dbReference type="InParanoid" id="W2SAZ4"/>
<evidence type="ECO:0000256" key="12">
    <source>
        <dbReference type="ARBA" id="ARBA00049097"/>
    </source>
</evidence>
<dbReference type="Proteomes" id="UP000030752">
    <property type="component" value="Unassembled WGS sequence"/>
</dbReference>
<evidence type="ECO:0000256" key="9">
    <source>
        <dbReference type="ARBA" id="ARBA00023002"/>
    </source>
</evidence>
<dbReference type="PROSITE" id="PS51296">
    <property type="entry name" value="RIESKE"/>
    <property type="match status" value="1"/>
</dbReference>
<dbReference type="GO" id="GO:0005506">
    <property type="term" value="F:iron ion binding"/>
    <property type="evidence" value="ECO:0007669"/>
    <property type="project" value="InterPro"/>
</dbReference>
<dbReference type="STRING" id="1220924.W2SAZ4"/>
<dbReference type="Pfam" id="PF00355">
    <property type="entry name" value="Rieske"/>
    <property type="match status" value="1"/>
</dbReference>
<dbReference type="Pfam" id="PF00848">
    <property type="entry name" value="Ring_hydroxyl_A"/>
    <property type="match status" value="2"/>
</dbReference>
<dbReference type="HOGENOM" id="CLU_026244_1_2_1"/>
<dbReference type="InterPro" id="IPR001663">
    <property type="entry name" value="Rng_hydr_dOase-A"/>
</dbReference>
<evidence type="ECO:0000256" key="5">
    <source>
        <dbReference type="ARBA" id="ARBA00012763"/>
    </source>
</evidence>
<evidence type="ECO:0000313" key="16">
    <source>
        <dbReference type="Proteomes" id="UP000030752"/>
    </source>
</evidence>
<name>W2SAZ4_CYPE1</name>
<dbReference type="SUPFAM" id="SSF55961">
    <property type="entry name" value="Bet v1-like"/>
    <property type="match status" value="1"/>
</dbReference>
<dbReference type="OrthoDB" id="426882at2759"/>
<dbReference type="PRINTS" id="PR00090">
    <property type="entry name" value="RNGDIOXGNASE"/>
</dbReference>
<comment type="pathway">
    <text evidence="3">Amine and polyamine biosynthesis; betaine biosynthesis via choline pathway; betaine aldehyde from choline (monooxygenase route): step 1/1.</text>
</comment>
<dbReference type="InterPro" id="IPR015879">
    <property type="entry name" value="Ring_hydroxy_dOase_asu_C_dom"/>
</dbReference>
<comment type="cofactor">
    <cofactor evidence="1">
        <name>Fe cation</name>
        <dbReference type="ChEBI" id="CHEBI:24875"/>
    </cofactor>
</comment>
<evidence type="ECO:0000259" key="14">
    <source>
        <dbReference type="PROSITE" id="PS51296"/>
    </source>
</evidence>
<dbReference type="UniPathway" id="UPA00529">
    <property type="reaction ID" value="UER00430"/>
</dbReference>
<evidence type="ECO:0000256" key="7">
    <source>
        <dbReference type="ARBA" id="ARBA00022714"/>
    </source>
</evidence>
<dbReference type="EMBL" id="KB822711">
    <property type="protein sequence ID" value="ETN45881.1"/>
    <property type="molecule type" value="Genomic_DNA"/>
</dbReference>
<dbReference type="GeneID" id="19967401"/>
<accession>W2SAZ4</accession>
<dbReference type="InterPro" id="IPR017941">
    <property type="entry name" value="Rieske_2Fe-2S"/>
</dbReference>
<dbReference type="CDD" id="cd00680">
    <property type="entry name" value="RHO_alpha_C"/>
    <property type="match status" value="1"/>
</dbReference>
<dbReference type="AlphaFoldDB" id="W2SAZ4"/>
<reference evidence="15 16" key="1">
    <citation type="submission" date="2013-03" db="EMBL/GenBank/DDBJ databases">
        <title>The Genome Sequence of Phialophora europaea CBS 101466.</title>
        <authorList>
            <consortium name="The Broad Institute Genomics Platform"/>
            <person name="Cuomo C."/>
            <person name="de Hoog S."/>
            <person name="Gorbushina A."/>
            <person name="Walker B."/>
            <person name="Young S.K."/>
            <person name="Zeng Q."/>
            <person name="Gargeya S."/>
            <person name="Fitzgerald M."/>
            <person name="Haas B."/>
            <person name="Abouelleil A."/>
            <person name="Allen A.W."/>
            <person name="Alvarado L."/>
            <person name="Arachchi H.M."/>
            <person name="Berlin A.M."/>
            <person name="Chapman S.B."/>
            <person name="Gainer-Dewar J."/>
            <person name="Goldberg J."/>
            <person name="Griggs A."/>
            <person name="Gujja S."/>
            <person name="Hansen M."/>
            <person name="Howarth C."/>
            <person name="Imamovic A."/>
            <person name="Ireland A."/>
            <person name="Larimer J."/>
            <person name="McCowan C."/>
            <person name="Murphy C."/>
            <person name="Pearson M."/>
            <person name="Poon T.W."/>
            <person name="Priest M."/>
            <person name="Roberts A."/>
            <person name="Saif S."/>
            <person name="Shea T."/>
            <person name="Sisk P."/>
            <person name="Sykes S."/>
            <person name="Wortman J."/>
            <person name="Nusbaum C."/>
            <person name="Birren B."/>
        </authorList>
    </citation>
    <scope>NUCLEOTIDE SEQUENCE [LARGE SCALE GENOMIC DNA]</scope>
    <source>
        <strain evidence="15 16">CBS 101466</strain>
    </source>
</reference>
<dbReference type="PANTHER" id="PTHR43756:SF5">
    <property type="entry name" value="CHOLINE MONOOXYGENASE, CHLOROPLASTIC"/>
    <property type="match status" value="1"/>
</dbReference>
<dbReference type="Gene3D" id="2.102.10.10">
    <property type="entry name" value="Rieske [2Fe-2S] iron-sulphur domain"/>
    <property type="match status" value="1"/>
</dbReference>
<dbReference type="InterPro" id="IPR036922">
    <property type="entry name" value="Rieske_2Fe-2S_sf"/>
</dbReference>
<evidence type="ECO:0000313" key="15">
    <source>
        <dbReference type="EMBL" id="ETN45881.1"/>
    </source>
</evidence>
<keyword evidence="8" id="KW-0479">Metal-binding</keyword>
<dbReference type="PANTHER" id="PTHR43756">
    <property type="entry name" value="CHOLINE MONOOXYGENASE, CHLOROPLASTIC"/>
    <property type="match status" value="1"/>
</dbReference>
<evidence type="ECO:0000256" key="2">
    <source>
        <dbReference type="ARBA" id="ARBA00002149"/>
    </source>
</evidence>
<comment type="catalytic activity">
    <reaction evidence="12">
        <text>choline + 2 reduced [2Fe-2S]-[ferredoxin] + O2 + 2 H(+) = betaine aldehyde hydrate + 2 oxidized [2Fe-2S]-[ferredoxin] + H2O</text>
        <dbReference type="Rhea" id="RHEA:17769"/>
        <dbReference type="Rhea" id="RHEA-COMP:10000"/>
        <dbReference type="Rhea" id="RHEA-COMP:10001"/>
        <dbReference type="ChEBI" id="CHEBI:15354"/>
        <dbReference type="ChEBI" id="CHEBI:15377"/>
        <dbReference type="ChEBI" id="CHEBI:15378"/>
        <dbReference type="ChEBI" id="CHEBI:15379"/>
        <dbReference type="ChEBI" id="CHEBI:15870"/>
        <dbReference type="ChEBI" id="CHEBI:33737"/>
        <dbReference type="ChEBI" id="CHEBI:33738"/>
        <dbReference type="EC" id="1.14.15.7"/>
    </reaction>
</comment>
<feature type="region of interest" description="Disordered" evidence="13">
    <location>
        <begin position="369"/>
        <end position="389"/>
    </location>
</feature>
<keyword evidence="7" id="KW-0001">2Fe-2S</keyword>
<organism evidence="15 16">
    <name type="scientific">Cyphellophora europaea (strain CBS 101466)</name>
    <name type="common">Phialophora europaea</name>
    <dbReference type="NCBI Taxonomy" id="1220924"/>
    <lineage>
        <taxon>Eukaryota</taxon>
        <taxon>Fungi</taxon>
        <taxon>Dikarya</taxon>
        <taxon>Ascomycota</taxon>
        <taxon>Pezizomycotina</taxon>
        <taxon>Eurotiomycetes</taxon>
        <taxon>Chaetothyriomycetidae</taxon>
        <taxon>Chaetothyriales</taxon>
        <taxon>Cyphellophoraceae</taxon>
        <taxon>Cyphellophora</taxon>
    </lineage>
</organism>
<dbReference type="GO" id="GO:0019285">
    <property type="term" value="P:glycine betaine biosynthetic process from choline"/>
    <property type="evidence" value="ECO:0007669"/>
    <property type="project" value="UniProtKB-UniPathway"/>
</dbReference>
<protein>
    <recommendedName>
        <fullName evidence="6">Choline monooxygenase, chloroplastic</fullName>
        <ecNumber evidence="5">1.14.15.7</ecNumber>
    </recommendedName>
</protein>
<sequence>MNSPLEALNGHGSQDKKNAAVEALSSTLPASWYSTKSIFDLERRAIFSRHWLLVSHELRFGGIGSYASYTIAGFPVLIIRDREATLNAYLNVCRHRAFPVVLQDEGTANILHCKYHGWSYGLKGNLAKAPKFESLSSFDKDKYSLFRVHLKTDKRGFLWVNLDSAEQPEVRWEDSYAESDTNPRLEELPVSNYKYDHSWKVPGEYNWKAYVDNYNECYHCSVAHPGVVATTNLDTYDVKTISRFIEHYSDALGTDNAGTVAPTYYFPNASYIITSHYFYLMRVVPINEHQTSMEYEVFRNKKTSDAIFLEIDKFFKQIEAEDRFLCTNAQKNLNSGGYVSGPLHPHNEKGVLYFKSLIKDTLIEHRGRERAKGEDINAASRRTDDHSTKEEEAFCQDLCAPSRSELAW</sequence>
<evidence type="ECO:0000256" key="11">
    <source>
        <dbReference type="ARBA" id="ARBA00023014"/>
    </source>
</evidence>
<keyword evidence="10" id="KW-0408">Iron</keyword>
<evidence type="ECO:0000256" key="8">
    <source>
        <dbReference type="ARBA" id="ARBA00022723"/>
    </source>
</evidence>
<evidence type="ECO:0000256" key="6">
    <source>
        <dbReference type="ARBA" id="ARBA00014931"/>
    </source>
</evidence>
<gene>
    <name evidence="15" type="ORF">HMPREF1541_00062</name>
</gene>
<proteinExistence type="inferred from homology"/>
<dbReference type="EC" id="1.14.15.7" evidence="5"/>
<dbReference type="GO" id="GO:0051537">
    <property type="term" value="F:2 iron, 2 sulfur cluster binding"/>
    <property type="evidence" value="ECO:0007669"/>
    <property type="project" value="UniProtKB-KW"/>
</dbReference>
<comment type="similarity">
    <text evidence="4">Belongs to the choline monooxygenase family.</text>
</comment>
<evidence type="ECO:0000256" key="3">
    <source>
        <dbReference type="ARBA" id="ARBA00004866"/>
    </source>
</evidence>
<dbReference type="eggNOG" id="ENOG502QQJW">
    <property type="taxonomic scope" value="Eukaryota"/>
</dbReference>
<keyword evidence="9" id="KW-0560">Oxidoreductase</keyword>
<evidence type="ECO:0000256" key="13">
    <source>
        <dbReference type="SAM" id="MobiDB-lite"/>
    </source>
</evidence>
<evidence type="ECO:0000256" key="1">
    <source>
        <dbReference type="ARBA" id="ARBA00001962"/>
    </source>
</evidence>
<dbReference type="CDD" id="cd03469">
    <property type="entry name" value="Rieske_RO_Alpha_N"/>
    <property type="match status" value="1"/>
</dbReference>
<evidence type="ECO:0000256" key="10">
    <source>
        <dbReference type="ARBA" id="ARBA00023004"/>
    </source>
</evidence>
<dbReference type="SUPFAM" id="SSF50022">
    <property type="entry name" value="ISP domain"/>
    <property type="match status" value="1"/>
</dbReference>
<comment type="function">
    <text evidence="2">Catalyzes the first step of the osmoprotectant glycine betaine synthesis.</text>
</comment>
<dbReference type="VEuPathDB" id="FungiDB:HMPREF1541_00062"/>